<evidence type="ECO:0000313" key="2">
    <source>
        <dbReference type="Proteomes" id="UP001150581"/>
    </source>
</evidence>
<evidence type="ECO:0000313" key="1">
    <source>
        <dbReference type="EMBL" id="KAJ1898129.1"/>
    </source>
</evidence>
<organism evidence="1 2">
    <name type="scientific">Kickxella alabastrina</name>
    <dbReference type="NCBI Taxonomy" id="61397"/>
    <lineage>
        <taxon>Eukaryota</taxon>
        <taxon>Fungi</taxon>
        <taxon>Fungi incertae sedis</taxon>
        <taxon>Zoopagomycota</taxon>
        <taxon>Kickxellomycotina</taxon>
        <taxon>Kickxellomycetes</taxon>
        <taxon>Kickxellales</taxon>
        <taxon>Kickxellaceae</taxon>
        <taxon>Kickxella</taxon>
    </lineage>
</organism>
<dbReference type="EMBL" id="JANBPG010000266">
    <property type="protein sequence ID" value="KAJ1898129.1"/>
    <property type="molecule type" value="Genomic_DNA"/>
</dbReference>
<reference evidence="1" key="1">
    <citation type="submission" date="2022-07" db="EMBL/GenBank/DDBJ databases">
        <title>Phylogenomic reconstructions and comparative analyses of Kickxellomycotina fungi.</title>
        <authorList>
            <person name="Reynolds N.K."/>
            <person name="Stajich J.E."/>
            <person name="Barry K."/>
            <person name="Grigoriev I.V."/>
            <person name="Crous P."/>
            <person name="Smith M.E."/>
        </authorList>
    </citation>
    <scope>NUCLEOTIDE SEQUENCE</scope>
    <source>
        <strain evidence="1">Benny 63K</strain>
    </source>
</reference>
<sequence length="147" mass="16148">MSVTYCSGSKNPVTDGLSHSHTMQPDKPPVQELMKQLLPAPKPTTAPTPATIDAQQPLVPKHTDEPDDDIKDLINALDKLNLCTLTVPTTDKDTLQIQLPHDDAIMPCKAHPEDAGFNVFCPKKIMLKPKACLTILLGIVVLYKMWV</sequence>
<comment type="caution">
    <text evidence="1">The sequence shown here is derived from an EMBL/GenBank/DDBJ whole genome shotgun (WGS) entry which is preliminary data.</text>
</comment>
<keyword evidence="2" id="KW-1185">Reference proteome</keyword>
<proteinExistence type="predicted"/>
<protein>
    <submittedName>
        <fullName evidence="1">Uncharacterized protein</fullName>
    </submittedName>
</protein>
<name>A0ACC1IMH0_9FUNG</name>
<accession>A0ACC1IMH0</accession>
<dbReference type="Proteomes" id="UP001150581">
    <property type="component" value="Unassembled WGS sequence"/>
</dbReference>
<gene>
    <name evidence="1" type="ORF">LPJ66_002942</name>
</gene>